<dbReference type="EMBL" id="JACHTE010000004">
    <property type="protein sequence ID" value="MBB1088234.1"/>
    <property type="molecule type" value="Genomic_DNA"/>
</dbReference>
<feature type="signal peptide" evidence="1">
    <location>
        <begin position="1"/>
        <end position="20"/>
    </location>
</feature>
<evidence type="ECO:0000313" key="2">
    <source>
        <dbReference type="EMBL" id="MBB1088234.1"/>
    </source>
</evidence>
<evidence type="ECO:0000313" key="3">
    <source>
        <dbReference type="Proteomes" id="UP000552587"/>
    </source>
</evidence>
<evidence type="ECO:0008006" key="4">
    <source>
        <dbReference type="Google" id="ProtNLM"/>
    </source>
</evidence>
<keyword evidence="1" id="KW-0732">Signal</keyword>
<name>A0A7W3U3G2_9GAMM</name>
<gene>
    <name evidence="2" type="ORF">H4F99_06980</name>
</gene>
<keyword evidence="3" id="KW-1185">Reference proteome</keyword>
<protein>
    <recommendedName>
        <fullName evidence="4">DUF2845 domain-containing protein</fullName>
    </recommendedName>
</protein>
<dbReference type="AlphaFoldDB" id="A0A7W3U3G2"/>
<dbReference type="Proteomes" id="UP000552587">
    <property type="component" value="Unassembled WGS sequence"/>
</dbReference>
<evidence type="ECO:0000256" key="1">
    <source>
        <dbReference type="SAM" id="SignalP"/>
    </source>
</evidence>
<feature type="chain" id="PRO_5030600515" description="DUF2845 domain-containing protein" evidence="1">
    <location>
        <begin position="21"/>
        <end position="105"/>
    </location>
</feature>
<accession>A0A7W3U3G2</accession>
<dbReference type="RefSeq" id="WP_182669006.1">
    <property type="nucleotide sequence ID" value="NZ_JACHTE010000004.1"/>
</dbReference>
<comment type="caution">
    <text evidence="2">The sequence shown here is derived from an EMBL/GenBank/DDBJ whole genome shotgun (WGS) entry which is preliminary data.</text>
</comment>
<reference evidence="2 3" key="1">
    <citation type="submission" date="2020-07" db="EMBL/GenBank/DDBJ databases">
        <authorList>
            <person name="Xu S."/>
            <person name="Li A."/>
        </authorList>
    </citation>
    <scope>NUCLEOTIDE SEQUENCE [LARGE SCALE GENOMIC DNA]</scope>
    <source>
        <strain evidence="2 3">SG-8</strain>
    </source>
</reference>
<proteinExistence type="predicted"/>
<sequence>MHAKFATLVLATMAAFPAAANDDPVGTLSDVTGLSERKVQMVLGNRTAFAEHRYSYQRSLDQFTRAIGAEKHQRLMDGEPVVLVDRQGQEVVVQLSPSSTAREAG</sequence>
<organism evidence="2 3">
    <name type="scientific">Marilutibacter penaei</name>
    <dbReference type="NCBI Taxonomy" id="2759900"/>
    <lineage>
        <taxon>Bacteria</taxon>
        <taxon>Pseudomonadati</taxon>
        <taxon>Pseudomonadota</taxon>
        <taxon>Gammaproteobacteria</taxon>
        <taxon>Lysobacterales</taxon>
        <taxon>Lysobacteraceae</taxon>
        <taxon>Marilutibacter</taxon>
    </lineage>
</organism>